<proteinExistence type="predicted"/>
<reference evidence="1 2" key="1">
    <citation type="submission" date="2024-02" db="EMBL/GenBank/DDBJ databases">
        <authorList>
            <person name="Chen Y."/>
            <person name="Shah S."/>
            <person name="Dougan E. K."/>
            <person name="Thang M."/>
            <person name="Chan C."/>
        </authorList>
    </citation>
    <scope>NUCLEOTIDE SEQUENCE [LARGE SCALE GENOMIC DNA]</scope>
</reference>
<gene>
    <name evidence="1" type="ORF">CCMP2556_LOCUS26041</name>
</gene>
<organism evidence="1 2">
    <name type="scientific">Durusdinium trenchii</name>
    <dbReference type="NCBI Taxonomy" id="1381693"/>
    <lineage>
        <taxon>Eukaryota</taxon>
        <taxon>Sar</taxon>
        <taxon>Alveolata</taxon>
        <taxon>Dinophyceae</taxon>
        <taxon>Suessiales</taxon>
        <taxon>Symbiodiniaceae</taxon>
        <taxon>Durusdinium</taxon>
    </lineage>
</organism>
<keyword evidence="2" id="KW-1185">Reference proteome</keyword>
<sequence>MKRWGALQRSGMQAMTLIFRDAKIPRSQWLAGVAVEHDAYVHEESTRTSTRLIIGVHTASSAEVHAGEVTHVSGVPKFNIGSNLNGCGMLWLRLCEKQSRGARKHNDITYSLCCFLLY</sequence>
<evidence type="ECO:0000313" key="1">
    <source>
        <dbReference type="EMBL" id="CAK9051248.1"/>
    </source>
</evidence>
<dbReference type="Proteomes" id="UP001642484">
    <property type="component" value="Unassembled WGS sequence"/>
</dbReference>
<name>A0ABP0MJA0_9DINO</name>
<comment type="caution">
    <text evidence="1">The sequence shown here is derived from an EMBL/GenBank/DDBJ whole genome shotgun (WGS) entry which is preliminary data.</text>
</comment>
<protein>
    <submittedName>
        <fullName evidence="1">Uncharacterized protein</fullName>
    </submittedName>
</protein>
<accession>A0ABP0MJA0</accession>
<evidence type="ECO:0000313" key="2">
    <source>
        <dbReference type="Proteomes" id="UP001642484"/>
    </source>
</evidence>
<dbReference type="EMBL" id="CAXAMN010017780">
    <property type="protein sequence ID" value="CAK9051248.1"/>
    <property type="molecule type" value="Genomic_DNA"/>
</dbReference>